<dbReference type="EMBL" id="BBLG01000001">
    <property type="protein sequence ID" value="GAK74834.1"/>
    <property type="molecule type" value="Genomic_DNA"/>
</dbReference>
<dbReference type="CDD" id="cd06223">
    <property type="entry name" value="PRTases_typeI"/>
    <property type="match status" value="1"/>
</dbReference>
<dbReference type="Proteomes" id="UP000028980">
    <property type="component" value="Unassembled WGS sequence"/>
</dbReference>
<dbReference type="PANTHER" id="PTHR47505">
    <property type="entry name" value="DNA UTILIZATION PROTEIN YHGH"/>
    <property type="match status" value="1"/>
</dbReference>
<dbReference type="PANTHER" id="PTHR47505:SF1">
    <property type="entry name" value="DNA UTILIZATION PROTEIN YHGH"/>
    <property type="match status" value="1"/>
</dbReference>
<dbReference type="SUPFAM" id="SSF53271">
    <property type="entry name" value="PRTase-like"/>
    <property type="match status" value="1"/>
</dbReference>
<evidence type="ECO:0000256" key="1">
    <source>
        <dbReference type="ARBA" id="ARBA00008007"/>
    </source>
</evidence>
<organism evidence="3 4">
    <name type="scientific">Nonlabens ulvanivorans</name>
    <name type="common">Persicivirga ulvanivorans</name>
    <dbReference type="NCBI Taxonomy" id="906888"/>
    <lineage>
        <taxon>Bacteria</taxon>
        <taxon>Pseudomonadati</taxon>
        <taxon>Bacteroidota</taxon>
        <taxon>Flavobacteriia</taxon>
        <taxon>Flavobacteriales</taxon>
        <taxon>Flavobacteriaceae</taxon>
        <taxon>Nonlabens</taxon>
    </lineage>
</organism>
<dbReference type="InterPro" id="IPR000836">
    <property type="entry name" value="PRTase_dom"/>
</dbReference>
<comment type="caution">
    <text evidence="3">The sequence shown here is derived from an EMBL/GenBank/DDBJ whole genome shotgun (WGS) entry which is preliminary data.</text>
</comment>
<feature type="domain" description="Phosphoribosyltransferase" evidence="2">
    <location>
        <begin position="137"/>
        <end position="223"/>
    </location>
</feature>
<evidence type="ECO:0000259" key="2">
    <source>
        <dbReference type="Pfam" id="PF00156"/>
    </source>
</evidence>
<sequence length="228" mass="26022">MKRWIYDFFNLLYPELCVGCESVLTTGENLLCTSCRTHLPLTNFHKTSDEKMRELFYTRIDVQHVTSLFYYEKIGAVQQMIHQLKYRKKEEISSFIGSWLGQELIECDLFMDVDVVVPVPVHPKRLKKRGYNQVAGFGNELAQILNASYRDDILVKTKNTINQARLNQTQRSDESNNPYQLVGSLRQGTHVLIVDDVITTGTTLVLCARALLSISDIKISIATMAISV</sequence>
<evidence type="ECO:0000313" key="4">
    <source>
        <dbReference type="Proteomes" id="UP000028980"/>
    </source>
</evidence>
<protein>
    <submittedName>
        <fullName evidence="3">Competence protein F homolog</fullName>
    </submittedName>
</protein>
<dbReference type="Gene3D" id="3.40.50.2020">
    <property type="match status" value="1"/>
</dbReference>
<dbReference type="AlphaFoldDB" id="A0A081D7D8"/>
<comment type="similarity">
    <text evidence="1">Belongs to the ComF/GntX family.</text>
</comment>
<dbReference type="Pfam" id="PF00156">
    <property type="entry name" value="Pribosyltran"/>
    <property type="match status" value="1"/>
</dbReference>
<gene>
    <name evidence="3" type="ORF">JCM19296_412</name>
</gene>
<dbReference type="InterPro" id="IPR051910">
    <property type="entry name" value="ComF/GntX_DNA_util-trans"/>
</dbReference>
<dbReference type="InterPro" id="IPR029057">
    <property type="entry name" value="PRTase-like"/>
</dbReference>
<accession>A0A081D7D8</accession>
<evidence type="ECO:0000313" key="3">
    <source>
        <dbReference type="EMBL" id="GAK74834.1"/>
    </source>
</evidence>
<reference evidence="3 4" key="1">
    <citation type="journal article" date="2014" name="Genome Announc.">
        <title>Draft Genome Sequences of Marine Flavobacterium Nonlabens Strains NR17, NR24, NR27, NR32, NR33, and Ara13.</title>
        <authorList>
            <person name="Nakanishi M."/>
            <person name="Meirelles P."/>
            <person name="Suzuki R."/>
            <person name="Takatani N."/>
            <person name="Mino S."/>
            <person name="Suda W."/>
            <person name="Oshima K."/>
            <person name="Hattori M."/>
            <person name="Ohkuma M."/>
            <person name="Hosokawa M."/>
            <person name="Miyashita K."/>
            <person name="Thompson F.L."/>
            <person name="Niwa A."/>
            <person name="Sawabe T."/>
            <person name="Sawabe T."/>
        </authorList>
    </citation>
    <scope>NUCLEOTIDE SEQUENCE [LARGE SCALE GENOMIC DNA]</scope>
    <source>
        <strain evidence="4">JCM19296</strain>
    </source>
</reference>
<name>A0A081D7D8_NONUL</name>
<proteinExistence type="inferred from homology"/>